<evidence type="ECO:0000256" key="2">
    <source>
        <dbReference type="ARBA" id="ARBA00022475"/>
    </source>
</evidence>
<feature type="non-terminal residue" evidence="9">
    <location>
        <position position="1"/>
    </location>
</feature>
<reference evidence="9" key="1">
    <citation type="submission" date="2021-04" db="EMBL/GenBank/DDBJ databases">
        <title>Sequencing of actinobacteria type strains.</title>
        <authorList>
            <person name="Nguyen G.-S."/>
            <person name="Wentzel A."/>
        </authorList>
    </citation>
    <scope>NUCLEOTIDE SEQUENCE</scope>
    <source>
        <strain evidence="9">DSM 42095</strain>
    </source>
</reference>
<organism evidence="9 10">
    <name type="scientific">Streptomyces daliensis</name>
    <dbReference type="NCBI Taxonomy" id="299421"/>
    <lineage>
        <taxon>Bacteria</taxon>
        <taxon>Bacillati</taxon>
        <taxon>Actinomycetota</taxon>
        <taxon>Actinomycetes</taxon>
        <taxon>Kitasatosporales</taxon>
        <taxon>Streptomycetaceae</taxon>
        <taxon>Streptomyces</taxon>
    </lineage>
</organism>
<sequence length="81" mass="9395">TEDRKTYGLNLIDDINRNISLASLRGLTRRGVVDDHEERRVSERYRRSMNIKAPTVHEQVQRLSGGNQQKVVLSKWIHADP</sequence>
<name>A0A8T4J5Y6_9ACTN</name>
<gene>
    <name evidence="9" type="ORF">KDA82_41690</name>
</gene>
<keyword evidence="7" id="KW-1278">Translocase</keyword>
<keyword evidence="1" id="KW-0813">Transport</keyword>
<dbReference type="AlphaFoldDB" id="A0A8T4J5Y6"/>
<keyword evidence="6 9" id="KW-0067">ATP-binding</keyword>
<evidence type="ECO:0000256" key="7">
    <source>
        <dbReference type="ARBA" id="ARBA00022967"/>
    </source>
</evidence>
<comment type="caution">
    <text evidence="9">The sequence shown here is derived from an EMBL/GenBank/DDBJ whole genome shotgun (WGS) entry which is preliminary data.</text>
</comment>
<keyword evidence="2" id="KW-1003">Cell membrane</keyword>
<accession>A0A8T4J5Y6</accession>
<dbReference type="PANTHER" id="PTHR43790">
    <property type="entry name" value="CARBOHYDRATE TRANSPORT ATP-BINDING PROTEIN MG119-RELATED"/>
    <property type="match status" value="1"/>
</dbReference>
<keyword evidence="8" id="KW-0472">Membrane</keyword>
<evidence type="ECO:0000256" key="8">
    <source>
        <dbReference type="ARBA" id="ARBA00023136"/>
    </source>
</evidence>
<proteinExistence type="predicted"/>
<dbReference type="GO" id="GO:0005524">
    <property type="term" value="F:ATP binding"/>
    <property type="evidence" value="ECO:0007669"/>
    <property type="project" value="UniProtKB-KW"/>
</dbReference>
<evidence type="ECO:0000256" key="3">
    <source>
        <dbReference type="ARBA" id="ARBA00022597"/>
    </source>
</evidence>
<evidence type="ECO:0000256" key="5">
    <source>
        <dbReference type="ARBA" id="ARBA00022741"/>
    </source>
</evidence>
<dbReference type="PANTHER" id="PTHR43790:SF1">
    <property type="entry name" value="XYLOSE IMPORT ATP-BINDING PROTEIN XYLG"/>
    <property type="match status" value="1"/>
</dbReference>
<evidence type="ECO:0000256" key="4">
    <source>
        <dbReference type="ARBA" id="ARBA00022737"/>
    </source>
</evidence>
<dbReference type="Proteomes" id="UP000675554">
    <property type="component" value="Unassembled WGS sequence"/>
</dbReference>
<dbReference type="InterPro" id="IPR050107">
    <property type="entry name" value="ABC_carbohydrate_import_ATPase"/>
</dbReference>
<keyword evidence="10" id="KW-1185">Reference proteome</keyword>
<evidence type="ECO:0000313" key="10">
    <source>
        <dbReference type="Proteomes" id="UP000675554"/>
    </source>
</evidence>
<evidence type="ECO:0000313" key="9">
    <source>
        <dbReference type="EMBL" id="MBR7679335.1"/>
    </source>
</evidence>
<evidence type="ECO:0000256" key="6">
    <source>
        <dbReference type="ARBA" id="ARBA00022840"/>
    </source>
</evidence>
<keyword evidence="5" id="KW-0547">Nucleotide-binding</keyword>
<protein>
    <submittedName>
        <fullName evidence="9">ABC transporter ATP-binding protein</fullName>
    </submittedName>
</protein>
<keyword evidence="3" id="KW-0762">Sugar transport</keyword>
<feature type="non-terminal residue" evidence="9">
    <location>
        <position position="81"/>
    </location>
</feature>
<evidence type="ECO:0000256" key="1">
    <source>
        <dbReference type="ARBA" id="ARBA00022448"/>
    </source>
</evidence>
<keyword evidence="4" id="KW-0677">Repeat</keyword>
<dbReference type="EMBL" id="JAGSMN010002562">
    <property type="protein sequence ID" value="MBR7679335.1"/>
    <property type="molecule type" value="Genomic_DNA"/>
</dbReference>